<feature type="chain" id="PRO_5044669383" evidence="3">
    <location>
        <begin position="22"/>
        <end position="249"/>
    </location>
</feature>
<keyword evidence="2" id="KW-0472">Membrane</keyword>
<evidence type="ECO:0000313" key="6">
    <source>
        <dbReference type="Proteomes" id="UP000694621"/>
    </source>
</evidence>
<feature type="signal peptide" evidence="3">
    <location>
        <begin position="1"/>
        <end position="21"/>
    </location>
</feature>
<evidence type="ECO:0000256" key="2">
    <source>
        <dbReference type="SAM" id="Phobius"/>
    </source>
</evidence>
<dbReference type="InterPro" id="IPR003961">
    <property type="entry name" value="FN3_dom"/>
</dbReference>
<evidence type="ECO:0000313" key="7">
    <source>
        <dbReference type="Proteomes" id="UP000752171"/>
    </source>
</evidence>
<dbReference type="OrthoDB" id="676979at2759"/>
<keyword evidence="2" id="KW-1133">Transmembrane helix</keyword>
<dbReference type="EMBL" id="JAICCE010000019">
    <property type="protein sequence ID" value="KAG9263784.1"/>
    <property type="molecule type" value="Genomic_DNA"/>
</dbReference>
<proteinExistence type="predicted"/>
<reference evidence="5" key="2">
    <citation type="submission" date="2025-05" db="UniProtKB">
        <authorList>
            <consortium name="Ensembl"/>
        </authorList>
    </citation>
    <scope>IDENTIFICATION</scope>
</reference>
<dbReference type="Proteomes" id="UP000752171">
    <property type="component" value="Unassembled WGS sequence"/>
</dbReference>
<dbReference type="AlphaFoldDB" id="A0A8B9KAZ9"/>
<dbReference type="KEGG" id="amex:103029668"/>
<dbReference type="InterPro" id="IPR036116">
    <property type="entry name" value="FN3_sf"/>
</dbReference>
<keyword evidence="3" id="KW-0732">Signal</keyword>
<accession>A0A8B9KAZ9</accession>
<name>A0A8B9KAZ9_ASTMX</name>
<dbReference type="Proteomes" id="UP000694621">
    <property type="component" value="Unplaced"/>
</dbReference>
<dbReference type="SUPFAM" id="SSF49265">
    <property type="entry name" value="Fibronectin type III"/>
    <property type="match status" value="1"/>
</dbReference>
<feature type="transmembrane region" description="Helical" evidence="2">
    <location>
        <begin position="197"/>
        <end position="222"/>
    </location>
</feature>
<evidence type="ECO:0000256" key="3">
    <source>
        <dbReference type="SAM" id="SignalP"/>
    </source>
</evidence>
<organism evidence="5 6">
    <name type="scientific">Astyanax mexicanus</name>
    <name type="common">Blind cave fish</name>
    <name type="synonym">Astyanax fasciatus mexicanus</name>
    <dbReference type="NCBI Taxonomy" id="7994"/>
    <lineage>
        <taxon>Eukaryota</taxon>
        <taxon>Metazoa</taxon>
        <taxon>Chordata</taxon>
        <taxon>Craniata</taxon>
        <taxon>Vertebrata</taxon>
        <taxon>Euteleostomi</taxon>
        <taxon>Actinopterygii</taxon>
        <taxon>Neopterygii</taxon>
        <taxon>Teleostei</taxon>
        <taxon>Ostariophysi</taxon>
        <taxon>Characiformes</taxon>
        <taxon>Characoidei</taxon>
        <taxon>Acestrorhamphidae</taxon>
        <taxon>Acestrorhamphinae</taxon>
        <taxon>Astyanax</taxon>
    </lineage>
</organism>
<gene>
    <name evidence="4" type="primary">LRRN4</name>
    <name evidence="4" type="ORF">AMEX_G21922</name>
</gene>
<protein>
    <submittedName>
        <fullName evidence="4">LRRN4 C-terminal-like protein</fullName>
    </submittedName>
    <submittedName>
        <fullName evidence="5">Leucine rich repeat neuronal 4</fullName>
    </submittedName>
</protein>
<evidence type="ECO:0000313" key="5">
    <source>
        <dbReference type="Ensembl" id="ENSAMXP00005034072.1"/>
    </source>
</evidence>
<feature type="region of interest" description="Disordered" evidence="1">
    <location>
        <begin position="229"/>
        <end position="249"/>
    </location>
</feature>
<dbReference type="Ensembl" id="ENSAMXT00005037202.1">
    <property type="protein sequence ID" value="ENSAMXP00005034072.1"/>
    <property type="gene ID" value="ENSAMXG00005016457.1"/>
</dbReference>
<keyword evidence="2" id="KW-0812">Transmembrane</keyword>
<reference evidence="4 7" key="1">
    <citation type="submission" date="2021-07" db="EMBL/GenBank/DDBJ databases">
        <authorList>
            <person name="Imarazene B."/>
            <person name="Zahm M."/>
            <person name="Klopp C."/>
            <person name="Cabau C."/>
            <person name="Beille S."/>
            <person name="Jouanno E."/>
            <person name="Castinel A."/>
            <person name="Lluch J."/>
            <person name="Gil L."/>
            <person name="Kuchtly C."/>
            <person name="Lopez Roques C."/>
            <person name="Donnadieu C."/>
            <person name="Parrinello H."/>
            <person name="Journot L."/>
            <person name="Du K."/>
            <person name="Schartl M."/>
            <person name="Retaux S."/>
            <person name="Guiguen Y."/>
        </authorList>
    </citation>
    <scope>NUCLEOTIDE SEQUENCE [LARGE SCALE GENOMIC DNA]</scope>
    <source>
        <strain evidence="4">Pach_M1</strain>
        <tissue evidence="4">Testis</tissue>
    </source>
</reference>
<dbReference type="CDD" id="cd00063">
    <property type="entry name" value="FN3"/>
    <property type="match status" value="1"/>
</dbReference>
<evidence type="ECO:0000256" key="1">
    <source>
        <dbReference type="SAM" id="MobiDB-lite"/>
    </source>
</evidence>
<sequence>MLLMSNVFLFLMSSLVGVLWAASVSPSASQPPVTKTRVLYVEVEDDYDEKTSEPPVKPGVPRLTTAQFSPQECEYDPCVVPKVPCAVLSAQTKCYCPGLTGPDQLPEPPELRELRQGESGAVEVHWCAPLSTVTHYKLVTEDGHGLGSIFGELSRNGTLQGLKTGSRVCVVAVNDAGFSVETEKSCSRFEPLQPSQAALRAGVIAGCVGFLVLLLLAALLLWKRKSCGKSTTMDGEGLRNPSYSNSGTL</sequence>
<evidence type="ECO:0000313" key="4">
    <source>
        <dbReference type="EMBL" id="KAG9263784.1"/>
    </source>
</evidence>